<feature type="compositionally biased region" description="Basic and acidic residues" evidence="1">
    <location>
        <begin position="69"/>
        <end position="94"/>
    </location>
</feature>
<comment type="caution">
    <text evidence="2">The sequence shown here is derived from an EMBL/GenBank/DDBJ whole genome shotgun (WGS) entry which is preliminary data.</text>
</comment>
<gene>
    <name evidence="2" type="ORF">NDU88_004395</name>
</gene>
<dbReference type="Proteomes" id="UP001066276">
    <property type="component" value="Chromosome 2_1"/>
</dbReference>
<keyword evidence="3" id="KW-1185">Reference proteome</keyword>
<accession>A0AAV7VGY5</accession>
<name>A0AAV7VGY5_PLEWA</name>
<reference evidence="2" key="1">
    <citation type="journal article" date="2022" name="bioRxiv">
        <title>Sequencing and chromosome-scale assembly of the giantPleurodeles waltlgenome.</title>
        <authorList>
            <person name="Brown T."/>
            <person name="Elewa A."/>
            <person name="Iarovenko S."/>
            <person name="Subramanian E."/>
            <person name="Araus A.J."/>
            <person name="Petzold A."/>
            <person name="Susuki M."/>
            <person name="Suzuki K.-i.T."/>
            <person name="Hayashi T."/>
            <person name="Toyoda A."/>
            <person name="Oliveira C."/>
            <person name="Osipova E."/>
            <person name="Leigh N.D."/>
            <person name="Simon A."/>
            <person name="Yun M.H."/>
        </authorList>
    </citation>
    <scope>NUCLEOTIDE SEQUENCE</scope>
    <source>
        <strain evidence="2">20211129_DDA</strain>
        <tissue evidence="2">Liver</tissue>
    </source>
</reference>
<sequence>MVVGPTDECPRGTLEGAPCLCKHVRPEAESTCGGERGVKEDADSVEEDAGEAKEDTAFVEEDAVGAKGDAAKVEEDAARRGSRKEDRGLEKETPEVPEGIRATTKEGEIHGDEGTLRSIGEVAWYRLGWLPLTELCEGTVGRPTAFSNKRPL</sequence>
<protein>
    <submittedName>
        <fullName evidence="2">Uncharacterized protein</fullName>
    </submittedName>
</protein>
<dbReference type="EMBL" id="JANPWB010000003">
    <property type="protein sequence ID" value="KAJ1200572.1"/>
    <property type="molecule type" value="Genomic_DNA"/>
</dbReference>
<proteinExistence type="predicted"/>
<dbReference type="AlphaFoldDB" id="A0AAV7VGY5"/>
<evidence type="ECO:0000313" key="3">
    <source>
        <dbReference type="Proteomes" id="UP001066276"/>
    </source>
</evidence>
<evidence type="ECO:0000313" key="2">
    <source>
        <dbReference type="EMBL" id="KAJ1200572.1"/>
    </source>
</evidence>
<feature type="compositionally biased region" description="Basic and acidic residues" evidence="1">
    <location>
        <begin position="103"/>
        <end position="115"/>
    </location>
</feature>
<evidence type="ECO:0000256" key="1">
    <source>
        <dbReference type="SAM" id="MobiDB-lite"/>
    </source>
</evidence>
<feature type="region of interest" description="Disordered" evidence="1">
    <location>
        <begin position="27"/>
        <end position="115"/>
    </location>
</feature>
<organism evidence="2 3">
    <name type="scientific">Pleurodeles waltl</name>
    <name type="common">Iberian ribbed newt</name>
    <dbReference type="NCBI Taxonomy" id="8319"/>
    <lineage>
        <taxon>Eukaryota</taxon>
        <taxon>Metazoa</taxon>
        <taxon>Chordata</taxon>
        <taxon>Craniata</taxon>
        <taxon>Vertebrata</taxon>
        <taxon>Euteleostomi</taxon>
        <taxon>Amphibia</taxon>
        <taxon>Batrachia</taxon>
        <taxon>Caudata</taxon>
        <taxon>Salamandroidea</taxon>
        <taxon>Salamandridae</taxon>
        <taxon>Pleurodelinae</taxon>
        <taxon>Pleurodeles</taxon>
    </lineage>
</organism>